<feature type="transmembrane region" description="Helical" evidence="5">
    <location>
        <begin position="346"/>
        <end position="371"/>
    </location>
</feature>
<dbReference type="PROSITE" id="PS50850">
    <property type="entry name" value="MFS"/>
    <property type="match status" value="1"/>
</dbReference>
<feature type="transmembrane region" description="Helical" evidence="5">
    <location>
        <begin position="383"/>
        <end position="405"/>
    </location>
</feature>
<feature type="domain" description="Major facilitator superfamily (MFS) profile" evidence="6">
    <location>
        <begin position="1"/>
        <end position="432"/>
    </location>
</feature>
<evidence type="ECO:0000313" key="7">
    <source>
        <dbReference type="EMBL" id="WFF40169.1"/>
    </source>
</evidence>
<feature type="transmembrane region" description="Helical" evidence="5">
    <location>
        <begin position="249"/>
        <end position="267"/>
    </location>
</feature>
<dbReference type="RefSeq" id="WP_282235519.1">
    <property type="nucleotide sequence ID" value="NZ_CP035631.1"/>
</dbReference>
<dbReference type="PANTHER" id="PTHR23546">
    <property type="entry name" value="TRANSPORT PROTEIN"/>
    <property type="match status" value="1"/>
</dbReference>
<dbReference type="InterPro" id="IPR011701">
    <property type="entry name" value="MFS"/>
</dbReference>
<evidence type="ECO:0000256" key="3">
    <source>
        <dbReference type="ARBA" id="ARBA00023136"/>
    </source>
</evidence>
<evidence type="ECO:0000256" key="2">
    <source>
        <dbReference type="ARBA" id="ARBA00022989"/>
    </source>
</evidence>
<evidence type="ECO:0000256" key="5">
    <source>
        <dbReference type="SAM" id="Phobius"/>
    </source>
</evidence>
<feature type="transmembrane region" description="Helical" evidence="5">
    <location>
        <begin position="168"/>
        <end position="186"/>
    </location>
</feature>
<feature type="transmembrane region" description="Helical" evidence="5">
    <location>
        <begin position="318"/>
        <end position="340"/>
    </location>
</feature>
<evidence type="ECO:0000259" key="6">
    <source>
        <dbReference type="PROSITE" id="PS50850"/>
    </source>
</evidence>
<dbReference type="InterPro" id="IPR036259">
    <property type="entry name" value="MFS_trans_sf"/>
</dbReference>
<feature type="transmembrane region" description="Helical" evidence="5">
    <location>
        <begin position="411"/>
        <end position="428"/>
    </location>
</feature>
<feature type="transmembrane region" description="Helical" evidence="5">
    <location>
        <begin position="287"/>
        <end position="306"/>
    </location>
</feature>
<dbReference type="Proteomes" id="UP001321526">
    <property type="component" value="Chromosome"/>
</dbReference>
<evidence type="ECO:0000256" key="4">
    <source>
        <dbReference type="SAM" id="MobiDB-lite"/>
    </source>
</evidence>
<dbReference type="EMBL" id="CP035631">
    <property type="protein sequence ID" value="WFF40169.1"/>
    <property type="molecule type" value="Genomic_DNA"/>
</dbReference>
<feature type="transmembrane region" description="Helical" evidence="5">
    <location>
        <begin position="71"/>
        <end position="91"/>
    </location>
</feature>
<proteinExistence type="predicted"/>
<feature type="region of interest" description="Disordered" evidence="4">
    <location>
        <begin position="221"/>
        <end position="240"/>
    </location>
</feature>
<feature type="transmembrane region" description="Helical" evidence="5">
    <location>
        <begin position="41"/>
        <end position="59"/>
    </location>
</feature>
<organism evidence="7 8">
    <name type="scientific">Salinicola endophyticus</name>
    <dbReference type="NCBI Taxonomy" id="1949083"/>
    <lineage>
        <taxon>Bacteria</taxon>
        <taxon>Pseudomonadati</taxon>
        <taxon>Pseudomonadota</taxon>
        <taxon>Gammaproteobacteria</taxon>
        <taxon>Oceanospirillales</taxon>
        <taxon>Halomonadaceae</taxon>
        <taxon>Salinicola</taxon>
    </lineage>
</organism>
<keyword evidence="3 5" id="KW-0472">Membrane</keyword>
<evidence type="ECO:0000313" key="8">
    <source>
        <dbReference type="Proteomes" id="UP001321526"/>
    </source>
</evidence>
<dbReference type="Pfam" id="PF07690">
    <property type="entry name" value="MFS_1"/>
    <property type="match status" value="1"/>
</dbReference>
<dbReference type="InterPro" id="IPR020846">
    <property type="entry name" value="MFS_dom"/>
</dbReference>
<dbReference type="PANTHER" id="PTHR23546:SF1">
    <property type="entry name" value="MEMBRANE PROTEIN"/>
    <property type="match status" value="1"/>
</dbReference>
<dbReference type="SUPFAM" id="SSF103473">
    <property type="entry name" value="MFS general substrate transporter"/>
    <property type="match status" value="1"/>
</dbReference>
<name>A0ABY8FBJ9_9GAMM</name>
<keyword evidence="2 5" id="KW-1133">Transmembrane helix</keyword>
<feature type="transmembrane region" description="Helical" evidence="5">
    <location>
        <begin position="139"/>
        <end position="162"/>
    </location>
</feature>
<reference evidence="7 8" key="1">
    <citation type="submission" date="2019-01" db="EMBL/GenBank/DDBJ databases">
        <title>Genome sequence of Salinicola endophyticus REST5.</title>
        <authorList>
            <person name="Nascimento F.X."/>
        </authorList>
    </citation>
    <scope>NUCLEOTIDE SEQUENCE [LARGE SCALE GENOMIC DNA]</scope>
    <source>
        <strain evidence="7 8">REST5</strain>
    </source>
</reference>
<feature type="transmembrane region" description="Helical" evidence="5">
    <location>
        <begin position="97"/>
        <end position="118"/>
    </location>
</feature>
<keyword evidence="1 5" id="KW-0812">Transmembrane</keyword>
<sequence>MSLPPLWRLSACAALLGLGQNGLLVMLPVLVARFGMPLSQWAGLILLGSMLFLVGSPFWGGVADRRGARLVVVQALLGYLLSFALIAAALWASVAGLLAPMAMLVLLAVARVLYGLTVSGMVPACQQWALALHPGGERLAALAAVSAGLSSGRLLGPLLAAASLSLSVYAPFALMLVAGLLALVLLPGVPQPTRDTGAIDGDALDNRALDKNALDHRAIDSDARNGATGGAAAQARPGLGRRLPPRSNLAYLAMALLLAMSVSLMQLGLPASLQQALAIDATRAGHWMGVLLSLGAVGALATQLGVVRARRLESRALLGLGAVGLALGYALLAGTATLVFAPGLDLGLGVLFALGVVLASTGAALAVPGYTEAATRHQAQGTSAGLLSMAHTLGYGLAALCVSLVEPGRLLPLALAAATALLLLMPLTRRRRRTGECAAIARHGGHS</sequence>
<dbReference type="Gene3D" id="1.20.1250.20">
    <property type="entry name" value="MFS general substrate transporter like domains"/>
    <property type="match status" value="2"/>
</dbReference>
<gene>
    <name evidence="7" type="ORF">EVC62_00945</name>
</gene>
<evidence type="ECO:0000256" key="1">
    <source>
        <dbReference type="ARBA" id="ARBA00022692"/>
    </source>
</evidence>
<accession>A0ABY8FBJ9</accession>
<protein>
    <submittedName>
        <fullName evidence="7">MFS transporter</fullName>
    </submittedName>
</protein>
<keyword evidence="8" id="KW-1185">Reference proteome</keyword>